<sequence length="470" mass="49819">MRFGRSVRAALFGSALPFAFPAVASAHGIAAKADLPIPAWLFAWAATLVLLVSFGGLAVLWRSPRLAGSGTRDLVGMGAWADVLLGAIGVVWFSLVCWAGLTGTFVSTANLAPTAVWVLFWVGMPVVNAIFGDVFRLLNPWRAVGRFCGWLMAKLLRDGVPTPNVWPSWLGRLPAAFGLLAIGWVELAYTGRDDPSILAALALGYAAVQLVGMSAFGVEVWSDRADSFGVAFSLIARIAPFERTEGRLRLRAPLAGLVRMPPVGWTQLVLLVMIGVTSFDGFTQGPLWSDLSQTLSVKAKALGFAPTGAAEAASTVGIGLALVVVCCIWAAGVWGASKELNRPAREVARTFTHILVPIALAYTVAHYASLLLIQGQALGYLISDPTGSGTDWFGTAQWSIDYGLITPTGVWWLQVGALLVGHIAALVLAHDRALEVADDSRTATRSQIPMLIATVAFTTLGLWLLSAASL</sequence>
<evidence type="ECO:0000313" key="2">
    <source>
        <dbReference type="EMBL" id="CAB4880853.1"/>
    </source>
</evidence>
<dbReference type="AlphaFoldDB" id="A0A6J7EMU3"/>
<accession>A0A6J7EMU3</accession>
<keyword evidence="1" id="KW-1133">Transmembrane helix</keyword>
<feature type="transmembrane region" description="Helical" evidence="1">
    <location>
        <begin position="111"/>
        <end position="131"/>
    </location>
</feature>
<feature type="transmembrane region" description="Helical" evidence="1">
    <location>
        <begin position="411"/>
        <end position="429"/>
    </location>
</feature>
<evidence type="ECO:0000256" key="1">
    <source>
        <dbReference type="SAM" id="Phobius"/>
    </source>
</evidence>
<feature type="transmembrane region" description="Helical" evidence="1">
    <location>
        <begin position="354"/>
        <end position="373"/>
    </location>
</feature>
<feature type="transmembrane region" description="Helical" evidence="1">
    <location>
        <begin position="197"/>
        <end position="218"/>
    </location>
</feature>
<proteinExistence type="predicted"/>
<feature type="transmembrane region" description="Helical" evidence="1">
    <location>
        <begin position="83"/>
        <end position="105"/>
    </location>
</feature>
<dbReference type="EMBL" id="CAFBLU010000033">
    <property type="protein sequence ID" value="CAB4880853.1"/>
    <property type="molecule type" value="Genomic_DNA"/>
</dbReference>
<feature type="transmembrane region" description="Helical" evidence="1">
    <location>
        <begin position="166"/>
        <end position="185"/>
    </location>
</feature>
<feature type="transmembrane region" description="Helical" evidence="1">
    <location>
        <begin position="262"/>
        <end position="282"/>
    </location>
</feature>
<reference evidence="2" key="1">
    <citation type="submission" date="2020-05" db="EMBL/GenBank/DDBJ databases">
        <authorList>
            <person name="Chiriac C."/>
            <person name="Salcher M."/>
            <person name="Ghai R."/>
            <person name="Kavagutti S V."/>
        </authorList>
    </citation>
    <scope>NUCLEOTIDE SEQUENCE</scope>
</reference>
<keyword evidence="1" id="KW-0472">Membrane</keyword>
<gene>
    <name evidence="2" type="ORF">UFOPK3444_01406</name>
</gene>
<feature type="transmembrane region" description="Helical" evidence="1">
    <location>
        <begin position="450"/>
        <end position="468"/>
    </location>
</feature>
<keyword evidence="1" id="KW-0812">Transmembrane</keyword>
<name>A0A6J7EMU3_9ZZZZ</name>
<protein>
    <submittedName>
        <fullName evidence="2">Unannotated protein</fullName>
    </submittedName>
</protein>
<organism evidence="2">
    <name type="scientific">freshwater metagenome</name>
    <dbReference type="NCBI Taxonomy" id="449393"/>
    <lineage>
        <taxon>unclassified sequences</taxon>
        <taxon>metagenomes</taxon>
        <taxon>ecological metagenomes</taxon>
    </lineage>
</organism>
<feature type="transmembrane region" description="Helical" evidence="1">
    <location>
        <begin position="42"/>
        <end position="62"/>
    </location>
</feature>
<feature type="transmembrane region" description="Helical" evidence="1">
    <location>
        <begin position="312"/>
        <end position="334"/>
    </location>
</feature>